<accession>A0ABS6U1M2</accession>
<evidence type="ECO:0000256" key="1">
    <source>
        <dbReference type="SAM" id="MobiDB-lite"/>
    </source>
</evidence>
<gene>
    <name evidence="2" type="ORF">STHAL_32340</name>
</gene>
<evidence type="ECO:0000313" key="2">
    <source>
        <dbReference type="EMBL" id="MBV7674138.1"/>
    </source>
</evidence>
<feature type="region of interest" description="Disordered" evidence="1">
    <location>
        <begin position="1"/>
        <end position="23"/>
    </location>
</feature>
<proteinExistence type="predicted"/>
<feature type="compositionally biased region" description="Low complexity" evidence="1">
    <location>
        <begin position="82"/>
        <end position="91"/>
    </location>
</feature>
<protein>
    <submittedName>
        <fullName evidence="2">Uncharacterized protein</fullName>
    </submittedName>
</protein>
<dbReference type="RefSeq" id="WP_228873853.1">
    <property type="nucleotide sequence ID" value="NZ_JAHUVW010000004.1"/>
</dbReference>
<feature type="compositionally biased region" description="Basic and acidic residues" evidence="1">
    <location>
        <begin position="332"/>
        <end position="341"/>
    </location>
</feature>
<dbReference type="InterPro" id="IPR044929">
    <property type="entry name" value="DNA/RNA_non-sp_Endonuclease_sf"/>
</dbReference>
<dbReference type="Proteomes" id="UP000735541">
    <property type="component" value="Unassembled WGS sequence"/>
</dbReference>
<feature type="compositionally biased region" description="Basic and acidic residues" evidence="1">
    <location>
        <begin position="1"/>
        <end position="10"/>
    </location>
</feature>
<name>A0ABS6U1M2_STRHA</name>
<sequence>MRVHGSDHESAGAADQGRSAQPRGARLPAFVGDLDAAHRPVTGLPPASIPALQRSMGNTAVTQMLQSRRREATEHEGRQQTGPGRRAAAPASGTPVVQRMATPAQKQFDAAGYGAAFLTIPAENFGEGGEAPAVPRTARVGAPRNGEIQLLRTPVDWAPPQATNRRAQPQTSIKARFRSSFFTYEVELVNDPEGAARGNPSLIDVEAPFEILSRTPRGSQGTSMGRTYAFGDRWAHNPAYWAAGGINGPAAQELAQSRGLDADAELRAGDVDFNDYHILPYTGGQPFLFYVPNDKADPKFRTEGRRFMEAHEFDALPGPQRSETKVSIPPQVDRRDGDRRTARTMQNTQAHEWMGQDLGGSRAVLAAYEWCHLIGDKDGGPDIPRNLVIGTNAVNTEQLALETALRPYVARLYSYRYGIQLRVEALMEKAPGQINPPAGLWDEKVPLKASWISYHISIVPLATPDTDQPVADVHRQIMDADRGTITESEFTSLHHEVRNKIRAKADAVIGDRPTAPGGPGGGGQT</sequence>
<comment type="caution">
    <text evidence="2">The sequence shown here is derived from an EMBL/GenBank/DDBJ whole genome shotgun (WGS) entry which is preliminary data.</text>
</comment>
<dbReference type="EMBL" id="JAHUVW010000004">
    <property type="protein sequence ID" value="MBV7674138.1"/>
    <property type="molecule type" value="Genomic_DNA"/>
</dbReference>
<evidence type="ECO:0000313" key="3">
    <source>
        <dbReference type="Proteomes" id="UP000735541"/>
    </source>
</evidence>
<keyword evidence="3" id="KW-1185">Reference proteome</keyword>
<feature type="compositionally biased region" description="Basic and acidic residues" evidence="1">
    <location>
        <begin position="68"/>
        <end position="78"/>
    </location>
</feature>
<feature type="region of interest" description="Disordered" evidence="1">
    <location>
        <begin position="316"/>
        <end position="341"/>
    </location>
</feature>
<dbReference type="Gene3D" id="3.40.570.10">
    <property type="entry name" value="Extracellular Endonuclease, subunit A"/>
    <property type="match status" value="1"/>
</dbReference>
<organism evidence="2 3">
    <name type="scientific">Streptomyces halstedii</name>
    <dbReference type="NCBI Taxonomy" id="1944"/>
    <lineage>
        <taxon>Bacteria</taxon>
        <taxon>Bacillati</taxon>
        <taxon>Actinomycetota</taxon>
        <taxon>Actinomycetes</taxon>
        <taxon>Kitasatosporales</taxon>
        <taxon>Streptomycetaceae</taxon>
        <taxon>Streptomyces</taxon>
    </lineage>
</organism>
<reference evidence="2 3" key="1">
    <citation type="submission" date="2021-07" db="EMBL/GenBank/DDBJ databases">
        <title>Sequencing Streptomyces halstedii LGO-A4 genome an citrus endophytic actinomycete.</title>
        <authorList>
            <person name="Samborskyy M."/>
            <person name="Scott N."/>
            <person name="Deglau R."/>
            <person name="Dickens S."/>
            <person name="Oliveira L.G."/>
        </authorList>
    </citation>
    <scope>NUCLEOTIDE SEQUENCE [LARGE SCALE GENOMIC DNA]</scope>
    <source>
        <strain evidence="2 3">LGO-A4</strain>
    </source>
</reference>
<feature type="region of interest" description="Disordered" evidence="1">
    <location>
        <begin position="63"/>
        <end position="92"/>
    </location>
</feature>